<dbReference type="Proteomes" id="UP001237642">
    <property type="component" value="Unassembled WGS sequence"/>
</dbReference>
<sequence length="188" mass="21544">MFVPSTEHVDSIPQPLEGPLPMEVVQTNGTRTVENHVLDDEPHAYRRVLIFPKGNNVEFLSMYLDVADALSLPYGWTSQAQFSMSVFNHIDPKYSVKKAHDCIMFVVLTNYYKLRKDSGVQYIIQRVFCGANMGNVADSPSWFDEIMRICDIEKVCEVAMLWWSLWKACNNLVWHQKCSTIGAVVHQL</sequence>
<keyword evidence="1" id="KW-0175">Coiled coil</keyword>
<reference evidence="2" key="2">
    <citation type="submission" date="2023-05" db="EMBL/GenBank/DDBJ databases">
        <authorList>
            <person name="Schelkunov M.I."/>
        </authorList>
    </citation>
    <scope>NUCLEOTIDE SEQUENCE</scope>
    <source>
        <strain evidence="2">Hsosn_3</strain>
        <tissue evidence="2">Leaf</tissue>
    </source>
</reference>
<gene>
    <name evidence="2" type="ORF">POM88_000546</name>
</gene>
<reference evidence="2" key="1">
    <citation type="submission" date="2023-02" db="EMBL/GenBank/DDBJ databases">
        <title>Genome of toxic invasive species Heracleum sosnowskyi carries increased number of genes despite the absence of recent whole-genome duplications.</title>
        <authorList>
            <person name="Schelkunov M."/>
            <person name="Shtratnikova V."/>
            <person name="Makarenko M."/>
            <person name="Klepikova A."/>
            <person name="Omelchenko D."/>
            <person name="Novikova G."/>
            <person name="Obukhova E."/>
            <person name="Bogdanov V."/>
            <person name="Penin A."/>
            <person name="Logacheva M."/>
        </authorList>
    </citation>
    <scope>NUCLEOTIDE SEQUENCE</scope>
    <source>
        <strain evidence="2">Hsosn_3</strain>
        <tissue evidence="2">Leaf</tissue>
    </source>
</reference>
<dbReference type="SUPFAM" id="SSF49599">
    <property type="entry name" value="TRAF domain-like"/>
    <property type="match status" value="1"/>
</dbReference>
<comment type="caution">
    <text evidence="2">The sequence shown here is derived from an EMBL/GenBank/DDBJ whole genome shotgun (WGS) entry which is preliminary data.</text>
</comment>
<proteinExistence type="predicted"/>
<dbReference type="PANTHER" id="PTHR46236:SF35">
    <property type="entry name" value="MATH DOMAIN-CONTAINING PROTEIN"/>
    <property type="match status" value="1"/>
</dbReference>
<dbReference type="Gene3D" id="2.60.210.10">
    <property type="entry name" value="Apoptosis, Tumor Necrosis Factor Receptor Associated Protein 2, Chain A"/>
    <property type="match status" value="1"/>
</dbReference>
<dbReference type="InterPro" id="IPR050804">
    <property type="entry name" value="MCC"/>
</dbReference>
<dbReference type="EMBL" id="JAUIZM010000001">
    <property type="protein sequence ID" value="KAK1400941.1"/>
    <property type="molecule type" value="Genomic_DNA"/>
</dbReference>
<protein>
    <submittedName>
        <fullName evidence="2">Uncharacterized protein</fullName>
    </submittedName>
</protein>
<dbReference type="CDD" id="cd00121">
    <property type="entry name" value="MATH"/>
    <property type="match status" value="1"/>
</dbReference>
<dbReference type="InterPro" id="IPR002083">
    <property type="entry name" value="MATH/TRAF_dom"/>
</dbReference>
<organism evidence="2 3">
    <name type="scientific">Heracleum sosnowskyi</name>
    <dbReference type="NCBI Taxonomy" id="360622"/>
    <lineage>
        <taxon>Eukaryota</taxon>
        <taxon>Viridiplantae</taxon>
        <taxon>Streptophyta</taxon>
        <taxon>Embryophyta</taxon>
        <taxon>Tracheophyta</taxon>
        <taxon>Spermatophyta</taxon>
        <taxon>Magnoliopsida</taxon>
        <taxon>eudicotyledons</taxon>
        <taxon>Gunneridae</taxon>
        <taxon>Pentapetalae</taxon>
        <taxon>asterids</taxon>
        <taxon>campanulids</taxon>
        <taxon>Apiales</taxon>
        <taxon>Apiaceae</taxon>
        <taxon>Apioideae</taxon>
        <taxon>apioid superclade</taxon>
        <taxon>Tordylieae</taxon>
        <taxon>Tordyliinae</taxon>
        <taxon>Heracleum</taxon>
    </lineage>
</organism>
<accession>A0AAD8JC30</accession>
<evidence type="ECO:0000313" key="2">
    <source>
        <dbReference type="EMBL" id="KAK1400941.1"/>
    </source>
</evidence>
<evidence type="ECO:0000313" key="3">
    <source>
        <dbReference type="Proteomes" id="UP001237642"/>
    </source>
</evidence>
<name>A0AAD8JC30_9APIA</name>
<keyword evidence="3" id="KW-1185">Reference proteome</keyword>
<evidence type="ECO:0000256" key="1">
    <source>
        <dbReference type="ARBA" id="ARBA00023054"/>
    </source>
</evidence>
<dbReference type="PANTHER" id="PTHR46236">
    <property type="entry name" value="TRAF-LIKE SUPERFAMILY PROTEIN"/>
    <property type="match status" value="1"/>
</dbReference>
<dbReference type="InterPro" id="IPR008974">
    <property type="entry name" value="TRAF-like"/>
</dbReference>
<dbReference type="AlphaFoldDB" id="A0AAD8JC30"/>